<dbReference type="PANTHER" id="PTHR12722">
    <property type="entry name" value="XAP-5 PROTEIN-RELATED"/>
    <property type="match status" value="1"/>
</dbReference>
<dbReference type="Proteomes" id="UP000626109">
    <property type="component" value="Unassembled WGS sequence"/>
</dbReference>
<protein>
    <submittedName>
        <fullName evidence="1">Uncharacterized protein</fullName>
    </submittedName>
</protein>
<accession>A0A813IWF3</accession>
<evidence type="ECO:0000313" key="1">
    <source>
        <dbReference type="EMBL" id="CAE8656490.1"/>
    </source>
</evidence>
<name>A0A813IWF3_POLGL</name>
<sequence length="92" mass="10326">MVSCSEGGRAYKLLKKREDSAMAAEAEKVNIENETKKRRFNSIDGRFGLASTAEQLEEEFKKQTVGLVSAEEFRAKRLAIDEMIQAQQQAGK</sequence>
<dbReference type="EMBL" id="CAJNNW010014310">
    <property type="protein sequence ID" value="CAE8656490.1"/>
    <property type="molecule type" value="Genomic_DNA"/>
</dbReference>
<proteinExistence type="predicted"/>
<dbReference type="GO" id="GO:0005634">
    <property type="term" value="C:nucleus"/>
    <property type="evidence" value="ECO:0007669"/>
    <property type="project" value="InterPro"/>
</dbReference>
<evidence type="ECO:0000313" key="2">
    <source>
        <dbReference type="Proteomes" id="UP000626109"/>
    </source>
</evidence>
<dbReference type="GO" id="GO:0006325">
    <property type="term" value="P:chromatin organization"/>
    <property type="evidence" value="ECO:0007669"/>
    <property type="project" value="TreeGrafter"/>
</dbReference>
<gene>
    <name evidence="1" type="ORF">PGLA2088_LOCUS12201</name>
</gene>
<comment type="caution">
    <text evidence="1">The sequence shown here is derived from an EMBL/GenBank/DDBJ whole genome shotgun (WGS) entry which is preliminary data.</text>
</comment>
<organism evidence="1 2">
    <name type="scientific">Polarella glacialis</name>
    <name type="common">Dinoflagellate</name>
    <dbReference type="NCBI Taxonomy" id="89957"/>
    <lineage>
        <taxon>Eukaryota</taxon>
        <taxon>Sar</taxon>
        <taxon>Alveolata</taxon>
        <taxon>Dinophyceae</taxon>
        <taxon>Suessiales</taxon>
        <taxon>Suessiaceae</taxon>
        <taxon>Polarella</taxon>
    </lineage>
</organism>
<dbReference type="InterPro" id="IPR007005">
    <property type="entry name" value="XAP5"/>
</dbReference>
<dbReference type="PANTHER" id="PTHR12722:SF0">
    <property type="entry name" value="PROTEIN FAM50A"/>
    <property type="match status" value="1"/>
</dbReference>
<dbReference type="AlphaFoldDB" id="A0A813IWF3"/>
<feature type="non-terminal residue" evidence="1">
    <location>
        <position position="92"/>
    </location>
</feature>
<reference evidence="1" key="1">
    <citation type="submission" date="2021-02" db="EMBL/GenBank/DDBJ databases">
        <authorList>
            <person name="Dougan E. K."/>
            <person name="Rhodes N."/>
            <person name="Thang M."/>
            <person name="Chan C."/>
        </authorList>
    </citation>
    <scope>NUCLEOTIDE SEQUENCE</scope>
</reference>